<organism evidence="3 4">
    <name type="scientific">Steroidobacter gossypii</name>
    <dbReference type="NCBI Taxonomy" id="2805490"/>
    <lineage>
        <taxon>Bacteria</taxon>
        <taxon>Pseudomonadati</taxon>
        <taxon>Pseudomonadota</taxon>
        <taxon>Gammaproteobacteria</taxon>
        <taxon>Steroidobacterales</taxon>
        <taxon>Steroidobacteraceae</taxon>
        <taxon>Steroidobacter</taxon>
    </lineage>
</organism>
<keyword evidence="4" id="KW-1185">Reference proteome</keyword>
<protein>
    <submittedName>
        <fullName evidence="3">Pilus assembly protein</fullName>
    </submittedName>
</protein>
<evidence type="ECO:0000313" key="4">
    <source>
        <dbReference type="Proteomes" id="UP000661077"/>
    </source>
</evidence>
<proteinExistence type="predicted"/>
<reference evidence="3 4" key="1">
    <citation type="journal article" date="2021" name="Int. J. Syst. Evol. Microbiol.">
        <title>Steroidobacter gossypii sp. nov., isolated from soil of cotton cropping field.</title>
        <authorList>
            <person name="Huang R."/>
            <person name="Yang S."/>
            <person name="Zhen C."/>
            <person name="Liu W."/>
        </authorList>
    </citation>
    <scope>NUCLEOTIDE SEQUENCE [LARGE SCALE GENOMIC DNA]</scope>
    <source>
        <strain evidence="3 4">S1-65</strain>
    </source>
</reference>
<accession>A0ABS1WYM1</accession>
<dbReference type="EMBL" id="JAEVLS010000003">
    <property type="protein sequence ID" value="MBM0106076.1"/>
    <property type="molecule type" value="Genomic_DNA"/>
</dbReference>
<evidence type="ECO:0000259" key="2">
    <source>
        <dbReference type="Pfam" id="PF07811"/>
    </source>
</evidence>
<comment type="caution">
    <text evidence="3">The sequence shown here is derived from an EMBL/GenBank/DDBJ whole genome shotgun (WGS) entry which is preliminary data.</text>
</comment>
<keyword evidence="1" id="KW-1133">Transmembrane helix</keyword>
<feature type="domain" description="TadE-like" evidence="2">
    <location>
        <begin position="7"/>
        <end position="49"/>
    </location>
</feature>
<dbReference type="PROSITE" id="PS00409">
    <property type="entry name" value="PROKAR_NTER_METHYL"/>
    <property type="match status" value="1"/>
</dbReference>
<name>A0ABS1WYM1_9GAMM</name>
<sequence length="159" mass="16853">MRNHERGITTVEFAIVGAVLFIVLFAVIEFGRALFVANALVEGTRRGARVAAICPVGDSRPAQVAIFADGDGVSDIAPDLTTANVLVSYLDQSGATLADPGANYSSIRYVQVSIVDYTQQLLIPFAMPSFLMPPFSATLPIESLGYSPTQQAFLPCAAV</sequence>
<keyword evidence="1" id="KW-0812">Transmembrane</keyword>
<dbReference type="InterPro" id="IPR012495">
    <property type="entry name" value="TadE-like_dom"/>
</dbReference>
<gene>
    <name evidence="3" type="ORF">JM946_15185</name>
</gene>
<dbReference type="RefSeq" id="WP_203168145.1">
    <property type="nucleotide sequence ID" value="NZ_JAEVLS010000003.1"/>
</dbReference>
<dbReference type="Proteomes" id="UP000661077">
    <property type="component" value="Unassembled WGS sequence"/>
</dbReference>
<dbReference type="Pfam" id="PF07811">
    <property type="entry name" value="TadE"/>
    <property type="match status" value="1"/>
</dbReference>
<keyword evidence="1" id="KW-0472">Membrane</keyword>
<evidence type="ECO:0000313" key="3">
    <source>
        <dbReference type="EMBL" id="MBM0106076.1"/>
    </source>
</evidence>
<evidence type="ECO:0000256" key="1">
    <source>
        <dbReference type="SAM" id="Phobius"/>
    </source>
</evidence>
<dbReference type="InterPro" id="IPR012902">
    <property type="entry name" value="N_methyl_site"/>
</dbReference>
<feature type="transmembrane region" description="Helical" evidence="1">
    <location>
        <begin position="7"/>
        <end position="28"/>
    </location>
</feature>